<feature type="transmembrane region" description="Helical" evidence="1">
    <location>
        <begin position="260"/>
        <end position="278"/>
    </location>
</feature>
<organism evidence="3">
    <name type="scientific">Selaginella moellendorffii</name>
    <name type="common">Spikemoss</name>
    <dbReference type="NCBI Taxonomy" id="88036"/>
    <lineage>
        <taxon>Eukaryota</taxon>
        <taxon>Viridiplantae</taxon>
        <taxon>Streptophyta</taxon>
        <taxon>Embryophyta</taxon>
        <taxon>Tracheophyta</taxon>
        <taxon>Lycopodiopsida</taxon>
        <taxon>Selaginellales</taxon>
        <taxon>Selaginellaceae</taxon>
        <taxon>Selaginella</taxon>
    </lineage>
</organism>
<dbReference type="Gramene" id="EFJ36059">
    <property type="protein sequence ID" value="EFJ36059"/>
    <property type="gene ID" value="SELMODRAFT_404487"/>
</dbReference>
<evidence type="ECO:0000313" key="2">
    <source>
        <dbReference type="EMBL" id="EFJ36059.1"/>
    </source>
</evidence>
<feature type="transmembrane region" description="Helical" evidence="1">
    <location>
        <begin position="197"/>
        <end position="216"/>
    </location>
</feature>
<gene>
    <name evidence="2" type="ORF">SELMODRAFT_404487</name>
</gene>
<keyword evidence="1" id="KW-0472">Membrane</keyword>
<dbReference type="Gene3D" id="3.90.1300.10">
    <property type="entry name" value="Amidase signature (AS) domain"/>
    <property type="match status" value="1"/>
</dbReference>
<feature type="transmembrane region" description="Helical" evidence="1">
    <location>
        <begin position="237"/>
        <end position="254"/>
    </location>
</feature>
<protein>
    <submittedName>
        <fullName evidence="2">Uncharacterized protein</fullName>
    </submittedName>
</protein>
<keyword evidence="3" id="KW-1185">Reference proteome</keyword>
<dbReference type="Proteomes" id="UP000001514">
    <property type="component" value="Unassembled WGS sequence"/>
</dbReference>
<dbReference type="GO" id="GO:0003333">
    <property type="term" value="P:amino acid transmembrane transport"/>
    <property type="evidence" value="ECO:0000318"/>
    <property type="project" value="GO_Central"/>
</dbReference>
<name>D8QVH7_SELML</name>
<accession>D8QVH7</accession>
<dbReference type="SUPFAM" id="SSF75304">
    <property type="entry name" value="Amidase signature (AS) enzymes"/>
    <property type="match status" value="1"/>
</dbReference>
<dbReference type="GO" id="GO:0016020">
    <property type="term" value="C:membrane"/>
    <property type="evidence" value="ECO:0000318"/>
    <property type="project" value="GO_Central"/>
</dbReference>
<proteinExistence type="predicted"/>
<dbReference type="HOGENOM" id="CLU_848368_0_0_1"/>
<sequence length="328" mass="36942">MIAEILLTVPFSYAQAGLPSAIAFQKKQSLPLPLYNQKRNTQVSDVQMSLAPCGYTGYFSALSNFLEVGTKIRPVEDAMWKPEDFKTPWFYGMIYVLMVTMPASMTIYGVFGDQTLSHPSALKLFPKSKFRDKLKSSDGLLPSGHKRSIRIPSSLCGIVGLKTTTGRTTCRGIAILLLLHQAISFYSFPSWYGPHHLSFAVMRSIPSILSSPLYLFCEKFFKVQDSPSFTRRTLLRVPDMFLAIWLAALAFPFLQVSAPHAIFGACIIPWIAYIVIFWEKALSGVLQPAFPKLSWEKTFSINLKHYNLDGSDERTRIMGQHNSPHKTR</sequence>
<dbReference type="KEGG" id="smo:SELMODRAFT_404487"/>
<dbReference type="InParanoid" id="D8QVH7"/>
<feature type="transmembrane region" description="Helical" evidence="1">
    <location>
        <begin position="172"/>
        <end position="191"/>
    </location>
</feature>
<reference evidence="2 3" key="1">
    <citation type="journal article" date="2011" name="Science">
        <title>The Selaginella genome identifies genetic changes associated with the evolution of vascular plants.</title>
        <authorList>
            <person name="Banks J.A."/>
            <person name="Nishiyama T."/>
            <person name="Hasebe M."/>
            <person name="Bowman J.L."/>
            <person name="Gribskov M."/>
            <person name="dePamphilis C."/>
            <person name="Albert V.A."/>
            <person name="Aono N."/>
            <person name="Aoyama T."/>
            <person name="Ambrose B.A."/>
            <person name="Ashton N.W."/>
            <person name="Axtell M.J."/>
            <person name="Barker E."/>
            <person name="Barker M.S."/>
            <person name="Bennetzen J.L."/>
            <person name="Bonawitz N.D."/>
            <person name="Chapple C."/>
            <person name="Cheng C."/>
            <person name="Correa L.G."/>
            <person name="Dacre M."/>
            <person name="DeBarry J."/>
            <person name="Dreyer I."/>
            <person name="Elias M."/>
            <person name="Engstrom E.M."/>
            <person name="Estelle M."/>
            <person name="Feng L."/>
            <person name="Finet C."/>
            <person name="Floyd S.K."/>
            <person name="Frommer W.B."/>
            <person name="Fujita T."/>
            <person name="Gramzow L."/>
            <person name="Gutensohn M."/>
            <person name="Harholt J."/>
            <person name="Hattori M."/>
            <person name="Heyl A."/>
            <person name="Hirai T."/>
            <person name="Hiwatashi Y."/>
            <person name="Ishikawa M."/>
            <person name="Iwata M."/>
            <person name="Karol K.G."/>
            <person name="Koehler B."/>
            <person name="Kolukisaoglu U."/>
            <person name="Kubo M."/>
            <person name="Kurata T."/>
            <person name="Lalonde S."/>
            <person name="Li K."/>
            <person name="Li Y."/>
            <person name="Litt A."/>
            <person name="Lyons E."/>
            <person name="Manning G."/>
            <person name="Maruyama T."/>
            <person name="Michael T.P."/>
            <person name="Mikami K."/>
            <person name="Miyazaki S."/>
            <person name="Morinaga S."/>
            <person name="Murata T."/>
            <person name="Mueller-Roeber B."/>
            <person name="Nelson D.R."/>
            <person name="Obara M."/>
            <person name="Oguri Y."/>
            <person name="Olmstead R.G."/>
            <person name="Onodera N."/>
            <person name="Petersen B.L."/>
            <person name="Pils B."/>
            <person name="Prigge M."/>
            <person name="Rensing S.A."/>
            <person name="Riano-Pachon D.M."/>
            <person name="Roberts A.W."/>
            <person name="Sato Y."/>
            <person name="Scheller H.V."/>
            <person name="Schulz B."/>
            <person name="Schulz C."/>
            <person name="Shakirov E.V."/>
            <person name="Shibagaki N."/>
            <person name="Shinohara N."/>
            <person name="Shippen D.E."/>
            <person name="Soerensen I."/>
            <person name="Sotooka R."/>
            <person name="Sugimoto N."/>
            <person name="Sugita M."/>
            <person name="Sumikawa N."/>
            <person name="Tanurdzic M."/>
            <person name="Theissen G."/>
            <person name="Ulvskov P."/>
            <person name="Wakazuki S."/>
            <person name="Weng J.K."/>
            <person name="Willats W.W."/>
            <person name="Wipf D."/>
            <person name="Wolf P.G."/>
            <person name="Yang L."/>
            <person name="Zimmer A.D."/>
            <person name="Zhu Q."/>
            <person name="Mitros T."/>
            <person name="Hellsten U."/>
            <person name="Loque D."/>
            <person name="Otillar R."/>
            <person name="Salamov A."/>
            <person name="Schmutz J."/>
            <person name="Shapiro H."/>
            <person name="Lindquist E."/>
            <person name="Lucas S."/>
            <person name="Rokhsar D."/>
            <person name="Grigoriev I.V."/>
        </authorList>
    </citation>
    <scope>NUCLEOTIDE SEQUENCE [LARGE SCALE GENOMIC DNA]</scope>
</reference>
<dbReference type="AlphaFoldDB" id="D8QVH7"/>
<dbReference type="GO" id="GO:0015171">
    <property type="term" value="F:amino acid transmembrane transporter activity"/>
    <property type="evidence" value="ECO:0000318"/>
    <property type="project" value="GO_Central"/>
</dbReference>
<evidence type="ECO:0000256" key="1">
    <source>
        <dbReference type="SAM" id="Phobius"/>
    </source>
</evidence>
<feature type="transmembrane region" description="Helical" evidence="1">
    <location>
        <begin position="89"/>
        <end position="111"/>
    </location>
</feature>
<dbReference type="InterPro" id="IPR036928">
    <property type="entry name" value="AS_sf"/>
</dbReference>
<dbReference type="eggNOG" id="KOG1303">
    <property type="taxonomic scope" value="Eukaryota"/>
</dbReference>
<keyword evidence="1" id="KW-1133">Transmembrane helix</keyword>
<dbReference type="EMBL" id="GL377567">
    <property type="protein sequence ID" value="EFJ36059.1"/>
    <property type="molecule type" value="Genomic_DNA"/>
</dbReference>
<keyword evidence="1" id="KW-0812">Transmembrane</keyword>
<evidence type="ECO:0000313" key="3">
    <source>
        <dbReference type="Proteomes" id="UP000001514"/>
    </source>
</evidence>